<protein>
    <recommendedName>
        <fullName evidence="3">Antibiotic biosynthesis monooxygenase</fullName>
    </recommendedName>
</protein>
<dbReference type="EMBL" id="LPWA01000099">
    <property type="protein sequence ID" value="KUM27040.1"/>
    <property type="molecule type" value="Genomic_DNA"/>
</dbReference>
<sequence length="108" mass="12119">MADTPTIARIWRGRTLPEKADAYEAYNYEVGIKPLIEKALGVQTFREDTPTHSEFVTISYWESVEAMGRFTGGGPTEVHHLDRDAEFLVELPKSVQVLRLLTSHGNTG</sequence>
<comment type="caution">
    <text evidence="1">The sequence shown here is derived from an EMBL/GenBank/DDBJ whole genome shotgun (WGS) entry which is preliminary data.</text>
</comment>
<name>A0A101KU33_RHILI</name>
<proteinExistence type="predicted"/>
<evidence type="ECO:0000313" key="1">
    <source>
        <dbReference type="EMBL" id="KUM27040.1"/>
    </source>
</evidence>
<accession>A0A101KU33</accession>
<dbReference type="InterPro" id="IPR011008">
    <property type="entry name" value="Dimeric_a/b-barrel"/>
</dbReference>
<reference evidence="1 2" key="1">
    <citation type="submission" date="2015-12" db="EMBL/GenBank/DDBJ databases">
        <title>Draft genome sequence of Mesorhizobium sp. UFLA 01-765, a multitolerant efficient symbiont and plant-growth promoting strain isolated from Zn-mining soil using Leucaena leucocephala as a trap plant.</title>
        <authorList>
            <person name="Rangel W.M."/>
            <person name="Thijs S."/>
            <person name="Longatti S.M."/>
            <person name="Moreira F.M."/>
            <person name="Weyens N."/>
            <person name="Vangronsveld J."/>
            <person name="Van Hamme J.D."/>
            <person name="Bottos E.M."/>
            <person name="Rineau F."/>
        </authorList>
    </citation>
    <scope>NUCLEOTIDE SEQUENCE [LARGE SCALE GENOMIC DNA]</scope>
    <source>
        <strain evidence="1 2">UFLA 01-765</strain>
    </source>
</reference>
<dbReference type="AlphaFoldDB" id="A0A101KU33"/>
<dbReference type="OrthoDB" id="7210869at2"/>
<organism evidence="1 2">
    <name type="scientific">Rhizobium loti</name>
    <name type="common">Mesorhizobium loti</name>
    <dbReference type="NCBI Taxonomy" id="381"/>
    <lineage>
        <taxon>Bacteria</taxon>
        <taxon>Pseudomonadati</taxon>
        <taxon>Pseudomonadota</taxon>
        <taxon>Alphaproteobacteria</taxon>
        <taxon>Hyphomicrobiales</taxon>
        <taxon>Phyllobacteriaceae</taxon>
        <taxon>Mesorhizobium</taxon>
    </lineage>
</organism>
<evidence type="ECO:0000313" key="2">
    <source>
        <dbReference type="Proteomes" id="UP000053176"/>
    </source>
</evidence>
<evidence type="ECO:0008006" key="3">
    <source>
        <dbReference type="Google" id="ProtNLM"/>
    </source>
</evidence>
<dbReference type="SUPFAM" id="SSF54909">
    <property type="entry name" value="Dimeric alpha+beta barrel"/>
    <property type="match status" value="1"/>
</dbReference>
<dbReference type="Proteomes" id="UP000053176">
    <property type="component" value="Unassembled WGS sequence"/>
</dbReference>
<gene>
    <name evidence="1" type="ORF">AU467_17630</name>
</gene>